<dbReference type="AlphaFoldDB" id="A0A4Q7NL80"/>
<accession>A0A4Q7NL80</accession>
<name>A0A4Q7NL80_9BURK</name>
<dbReference type="InterPro" id="IPR051459">
    <property type="entry name" value="Cytochrome_c-type_DH"/>
</dbReference>
<evidence type="ECO:0000256" key="5">
    <source>
        <dbReference type="ARBA" id="ARBA00023004"/>
    </source>
</evidence>
<evidence type="ECO:0000256" key="4">
    <source>
        <dbReference type="ARBA" id="ARBA00022982"/>
    </source>
</evidence>
<keyword evidence="5 6" id="KW-0408">Iron</keyword>
<dbReference type="Gene3D" id="1.10.760.10">
    <property type="entry name" value="Cytochrome c-like domain"/>
    <property type="match status" value="1"/>
</dbReference>
<gene>
    <name evidence="9" type="ORF">EV675_1716</name>
</gene>
<reference evidence="9 10" key="1">
    <citation type="submission" date="2019-02" db="EMBL/GenBank/DDBJ databases">
        <title>Genomic Encyclopedia of Type Strains, Phase IV (KMG-IV): sequencing the most valuable type-strain genomes for metagenomic binning, comparative biology and taxonomic classification.</title>
        <authorList>
            <person name="Goeker M."/>
        </authorList>
    </citation>
    <scope>NUCLEOTIDE SEQUENCE [LARGE SCALE GENOMIC DNA]</scope>
    <source>
        <strain evidence="9 10">K24</strain>
    </source>
</reference>
<dbReference type="PROSITE" id="PS51007">
    <property type="entry name" value="CYTC"/>
    <property type="match status" value="1"/>
</dbReference>
<keyword evidence="10" id="KW-1185">Reference proteome</keyword>
<keyword evidence="2 6" id="KW-0349">Heme</keyword>
<dbReference type="InterPro" id="IPR036909">
    <property type="entry name" value="Cyt_c-like_dom_sf"/>
</dbReference>
<evidence type="ECO:0000313" key="10">
    <source>
        <dbReference type="Proteomes" id="UP000292445"/>
    </source>
</evidence>
<dbReference type="GO" id="GO:0020037">
    <property type="term" value="F:heme binding"/>
    <property type="evidence" value="ECO:0007669"/>
    <property type="project" value="InterPro"/>
</dbReference>
<dbReference type="Pfam" id="PF13442">
    <property type="entry name" value="Cytochrome_CBB3"/>
    <property type="match status" value="1"/>
</dbReference>
<dbReference type="PANTHER" id="PTHR35008:SF8">
    <property type="entry name" value="ALCOHOL DEHYDROGENASE CYTOCHROME C SUBUNIT"/>
    <property type="match status" value="1"/>
</dbReference>
<dbReference type="RefSeq" id="WP_130356857.1">
    <property type="nucleotide sequence ID" value="NZ_SGXC01000001.1"/>
</dbReference>
<dbReference type="GO" id="GO:0009055">
    <property type="term" value="F:electron transfer activity"/>
    <property type="evidence" value="ECO:0007669"/>
    <property type="project" value="InterPro"/>
</dbReference>
<dbReference type="EMBL" id="SGXC01000001">
    <property type="protein sequence ID" value="RZS85686.1"/>
    <property type="molecule type" value="Genomic_DNA"/>
</dbReference>
<dbReference type="Proteomes" id="UP000292445">
    <property type="component" value="Unassembled WGS sequence"/>
</dbReference>
<keyword evidence="4" id="KW-0249">Electron transport</keyword>
<dbReference type="OrthoDB" id="9814708at2"/>
<keyword evidence="3 6" id="KW-0479">Metal-binding</keyword>
<evidence type="ECO:0000256" key="2">
    <source>
        <dbReference type="ARBA" id="ARBA00022617"/>
    </source>
</evidence>
<evidence type="ECO:0000256" key="3">
    <source>
        <dbReference type="ARBA" id="ARBA00022723"/>
    </source>
</evidence>
<sequence length="130" mass="13316">MTSKPLIALIALIIPCATQAQESGASLYQKNCLACHQAKGQGIPGAFPALAGSAFVAGDRTELLATILKGRGGMPAFAGSMNDEQIAAVASYLRDDWNGKAGAVQAAQVAAVRKGGNAVQYSQSQARPNN</sequence>
<dbReference type="SUPFAM" id="SSF46626">
    <property type="entry name" value="Cytochrome c"/>
    <property type="match status" value="1"/>
</dbReference>
<dbReference type="InterPro" id="IPR008168">
    <property type="entry name" value="Cyt_C_IC"/>
</dbReference>
<evidence type="ECO:0000256" key="7">
    <source>
        <dbReference type="SAM" id="SignalP"/>
    </source>
</evidence>
<keyword evidence="1" id="KW-0813">Transport</keyword>
<evidence type="ECO:0000256" key="6">
    <source>
        <dbReference type="PROSITE-ProRule" id="PRU00433"/>
    </source>
</evidence>
<organism evidence="9 10">
    <name type="scientific">Pigmentiphaga kullae</name>
    <dbReference type="NCBI Taxonomy" id="151784"/>
    <lineage>
        <taxon>Bacteria</taxon>
        <taxon>Pseudomonadati</taxon>
        <taxon>Pseudomonadota</taxon>
        <taxon>Betaproteobacteria</taxon>
        <taxon>Burkholderiales</taxon>
        <taxon>Alcaligenaceae</taxon>
        <taxon>Pigmentiphaga</taxon>
    </lineage>
</organism>
<dbReference type="PRINTS" id="PR00605">
    <property type="entry name" value="CYTCHROMECIC"/>
</dbReference>
<proteinExistence type="predicted"/>
<evidence type="ECO:0000256" key="1">
    <source>
        <dbReference type="ARBA" id="ARBA00022448"/>
    </source>
</evidence>
<dbReference type="InterPro" id="IPR009056">
    <property type="entry name" value="Cyt_c-like_dom"/>
</dbReference>
<dbReference type="GO" id="GO:0005506">
    <property type="term" value="F:iron ion binding"/>
    <property type="evidence" value="ECO:0007669"/>
    <property type="project" value="InterPro"/>
</dbReference>
<protein>
    <submittedName>
        <fullName evidence="9">Cbb3-type cytochrome c oxidase subunit III</fullName>
    </submittedName>
</protein>
<keyword evidence="7" id="KW-0732">Signal</keyword>
<comment type="caution">
    <text evidence="9">The sequence shown here is derived from an EMBL/GenBank/DDBJ whole genome shotgun (WGS) entry which is preliminary data.</text>
</comment>
<evidence type="ECO:0000313" key="9">
    <source>
        <dbReference type="EMBL" id="RZS85686.1"/>
    </source>
</evidence>
<feature type="signal peptide" evidence="7">
    <location>
        <begin position="1"/>
        <end position="20"/>
    </location>
</feature>
<evidence type="ECO:0000259" key="8">
    <source>
        <dbReference type="PROSITE" id="PS51007"/>
    </source>
</evidence>
<dbReference type="PANTHER" id="PTHR35008">
    <property type="entry name" value="BLL4482 PROTEIN-RELATED"/>
    <property type="match status" value="1"/>
</dbReference>
<feature type="chain" id="PRO_5020920772" evidence="7">
    <location>
        <begin position="21"/>
        <end position="130"/>
    </location>
</feature>
<feature type="domain" description="Cytochrome c" evidence="8">
    <location>
        <begin position="19"/>
        <end position="97"/>
    </location>
</feature>